<feature type="region of interest" description="Disordered" evidence="1">
    <location>
        <begin position="270"/>
        <end position="293"/>
    </location>
</feature>
<sequence length="407" mass="44746">MVLNHKDRGRTLQSSGSTQPRASEASSNLRRVENTQRPTSQKSSPYRYFSPRFVAPTQGSTESFRSAPVARAGRSQHAENSPSVSLGASIPPESVEHCKPISTIKDSHPVVMHSDMALNHNKLRRSRPESEKSDAKHRAEKNPKVQPPVISATQGAIGNTIPLTRFHSSHTSSMVKPAFGSPQPEVNRDMVSSKMKASAGKMHARAAQPSSSSSTSELIFLMPSPSTNSATDNVSSSKVLSTAQRAHIRCCEGTEPQYCDQLIKSAESEQVKQEEKASQGKLSTEENPGSCKEHPVSWAIDVQHELNAISQGSHISETHMTKLEDKGKIMQAYCQDEKDEIDQLGMLHSTLHDNMYEDKAVTSQVGASSIDLSKKDEGSNDDYVFIQHPVEGEVAENGRQNRWFCWK</sequence>
<feature type="compositionally biased region" description="Polar residues" evidence="1">
    <location>
        <begin position="11"/>
        <end position="44"/>
    </location>
</feature>
<gene>
    <name evidence="2" type="ORF">BS50DRAFT_665846</name>
</gene>
<keyword evidence="3" id="KW-1185">Reference proteome</keyword>
<proteinExistence type="predicted"/>
<evidence type="ECO:0000313" key="2">
    <source>
        <dbReference type="EMBL" id="PSN68232.1"/>
    </source>
</evidence>
<protein>
    <submittedName>
        <fullName evidence="2">Uncharacterized protein</fullName>
    </submittedName>
</protein>
<dbReference type="AlphaFoldDB" id="A0A2T2NS13"/>
<feature type="region of interest" description="Disordered" evidence="1">
    <location>
        <begin position="117"/>
        <end position="144"/>
    </location>
</feature>
<accession>A0A2T2NS13</accession>
<feature type="region of interest" description="Disordered" evidence="1">
    <location>
        <begin position="1"/>
        <end position="94"/>
    </location>
</feature>
<feature type="compositionally biased region" description="Basic and acidic residues" evidence="1">
    <location>
        <begin position="1"/>
        <end position="10"/>
    </location>
</feature>
<name>A0A2T2NS13_CORCC</name>
<dbReference type="EMBL" id="KZ678134">
    <property type="protein sequence ID" value="PSN68232.1"/>
    <property type="molecule type" value="Genomic_DNA"/>
</dbReference>
<dbReference type="Proteomes" id="UP000240883">
    <property type="component" value="Unassembled WGS sequence"/>
</dbReference>
<organism evidence="2 3">
    <name type="scientific">Corynespora cassiicola Philippines</name>
    <dbReference type="NCBI Taxonomy" id="1448308"/>
    <lineage>
        <taxon>Eukaryota</taxon>
        <taxon>Fungi</taxon>
        <taxon>Dikarya</taxon>
        <taxon>Ascomycota</taxon>
        <taxon>Pezizomycotina</taxon>
        <taxon>Dothideomycetes</taxon>
        <taxon>Pleosporomycetidae</taxon>
        <taxon>Pleosporales</taxon>
        <taxon>Corynesporascaceae</taxon>
        <taxon>Corynespora</taxon>
    </lineage>
</organism>
<evidence type="ECO:0000313" key="3">
    <source>
        <dbReference type="Proteomes" id="UP000240883"/>
    </source>
</evidence>
<reference evidence="2 3" key="1">
    <citation type="journal article" date="2018" name="Front. Microbiol.">
        <title>Genome-Wide Analysis of Corynespora cassiicola Leaf Fall Disease Putative Effectors.</title>
        <authorList>
            <person name="Lopez D."/>
            <person name="Ribeiro S."/>
            <person name="Label P."/>
            <person name="Fumanal B."/>
            <person name="Venisse J.S."/>
            <person name="Kohler A."/>
            <person name="de Oliveira R.R."/>
            <person name="Labutti K."/>
            <person name="Lipzen A."/>
            <person name="Lail K."/>
            <person name="Bauer D."/>
            <person name="Ohm R.A."/>
            <person name="Barry K.W."/>
            <person name="Spatafora J."/>
            <person name="Grigoriev I.V."/>
            <person name="Martin F.M."/>
            <person name="Pujade-Renaud V."/>
        </authorList>
    </citation>
    <scope>NUCLEOTIDE SEQUENCE [LARGE SCALE GENOMIC DNA]</scope>
    <source>
        <strain evidence="2 3">Philippines</strain>
    </source>
</reference>
<feature type="compositionally biased region" description="Basic and acidic residues" evidence="1">
    <location>
        <begin position="126"/>
        <end position="143"/>
    </location>
</feature>
<evidence type="ECO:0000256" key="1">
    <source>
        <dbReference type="SAM" id="MobiDB-lite"/>
    </source>
</evidence>